<reference evidence="1" key="2">
    <citation type="journal article" date="2015" name="Fish Shellfish Immunol.">
        <title>Early steps in the European eel (Anguilla anguilla)-Vibrio vulnificus interaction in the gills: Role of the RtxA13 toxin.</title>
        <authorList>
            <person name="Callol A."/>
            <person name="Pajuelo D."/>
            <person name="Ebbesson L."/>
            <person name="Teles M."/>
            <person name="MacKenzie S."/>
            <person name="Amaro C."/>
        </authorList>
    </citation>
    <scope>NUCLEOTIDE SEQUENCE</scope>
</reference>
<sequence>MTLLLLLKHFNSSSEPDWIL</sequence>
<name>A0A0E9QA69_ANGAN</name>
<proteinExistence type="predicted"/>
<dbReference type="AlphaFoldDB" id="A0A0E9QA69"/>
<organism evidence="1">
    <name type="scientific">Anguilla anguilla</name>
    <name type="common">European freshwater eel</name>
    <name type="synonym">Muraena anguilla</name>
    <dbReference type="NCBI Taxonomy" id="7936"/>
    <lineage>
        <taxon>Eukaryota</taxon>
        <taxon>Metazoa</taxon>
        <taxon>Chordata</taxon>
        <taxon>Craniata</taxon>
        <taxon>Vertebrata</taxon>
        <taxon>Euteleostomi</taxon>
        <taxon>Actinopterygii</taxon>
        <taxon>Neopterygii</taxon>
        <taxon>Teleostei</taxon>
        <taxon>Anguilliformes</taxon>
        <taxon>Anguillidae</taxon>
        <taxon>Anguilla</taxon>
    </lineage>
</organism>
<reference evidence="1" key="1">
    <citation type="submission" date="2014-11" db="EMBL/GenBank/DDBJ databases">
        <authorList>
            <person name="Amaro Gonzalez C."/>
        </authorList>
    </citation>
    <scope>NUCLEOTIDE SEQUENCE</scope>
</reference>
<evidence type="ECO:0000313" key="1">
    <source>
        <dbReference type="EMBL" id="JAH13674.1"/>
    </source>
</evidence>
<accession>A0A0E9QA69</accession>
<protein>
    <submittedName>
        <fullName evidence="1">Uncharacterized protein</fullName>
    </submittedName>
</protein>
<dbReference type="EMBL" id="GBXM01094903">
    <property type="protein sequence ID" value="JAH13674.1"/>
    <property type="molecule type" value="Transcribed_RNA"/>
</dbReference>